<comment type="similarity">
    <text evidence="1">Belongs to the transferase hexapeptide repeat family.</text>
</comment>
<dbReference type="Pfam" id="PF12464">
    <property type="entry name" value="Mac"/>
    <property type="match status" value="1"/>
</dbReference>
<dbReference type="OrthoDB" id="25818at2759"/>
<organism evidence="5 6">
    <name type="scientific">Diversispora epigaea</name>
    <dbReference type="NCBI Taxonomy" id="1348612"/>
    <lineage>
        <taxon>Eukaryota</taxon>
        <taxon>Fungi</taxon>
        <taxon>Fungi incertae sedis</taxon>
        <taxon>Mucoromycota</taxon>
        <taxon>Glomeromycotina</taxon>
        <taxon>Glomeromycetes</taxon>
        <taxon>Diversisporales</taxon>
        <taxon>Diversisporaceae</taxon>
        <taxon>Diversispora</taxon>
    </lineage>
</organism>
<evidence type="ECO:0000313" key="5">
    <source>
        <dbReference type="EMBL" id="RHZ82576.1"/>
    </source>
</evidence>
<dbReference type="Gene3D" id="2.160.10.10">
    <property type="entry name" value="Hexapeptide repeat proteins"/>
    <property type="match status" value="1"/>
</dbReference>
<dbReference type="PANTHER" id="PTHR23416:SF23">
    <property type="entry name" value="ACETYLTRANSFERASE C18B11.09C-RELATED"/>
    <property type="match status" value="1"/>
</dbReference>
<dbReference type="SUPFAM" id="SSF51161">
    <property type="entry name" value="Trimeric LpxA-like enzymes"/>
    <property type="match status" value="1"/>
</dbReference>
<dbReference type="InterPro" id="IPR024688">
    <property type="entry name" value="Mac_dom"/>
</dbReference>
<evidence type="ECO:0000259" key="4">
    <source>
        <dbReference type="SMART" id="SM01266"/>
    </source>
</evidence>
<keyword evidence="3" id="KW-0012">Acyltransferase</keyword>
<comment type="caution">
    <text evidence="5">The sequence shown here is derived from an EMBL/GenBank/DDBJ whole genome shotgun (WGS) entry which is preliminary data.</text>
</comment>
<dbReference type="InterPro" id="IPR011004">
    <property type="entry name" value="Trimer_LpxA-like_sf"/>
</dbReference>
<reference evidence="5 6" key="1">
    <citation type="submission" date="2018-08" db="EMBL/GenBank/DDBJ databases">
        <title>Genome and evolution of the arbuscular mycorrhizal fungus Diversispora epigaea (formerly Glomus versiforme) and its bacterial endosymbionts.</title>
        <authorList>
            <person name="Sun X."/>
            <person name="Fei Z."/>
            <person name="Harrison M."/>
        </authorList>
    </citation>
    <scope>NUCLEOTIDE SEQUENCE [LARGE SCALE GENOMIC DNA]</scope>
    <source>
        <strain evidence="5 6">IT104</strain>
    </source>
</reference>
<keyword evidence="6" id="KW-1185">Reference proteome</keyword>
<dbReference type="PROSITE" id="PS00101">
    <property type="entry name" value="HEXAPEP_TRANSFERASES"/>
    <property type="match status" value="1"/>
</dbReference>
<dbReference type="SMART" id="SM01266">
    <property type="entry name" value="Mac"/>
    <property type="match status" value="1"/>
</dbReference>
<evidence type="ECO:0000256" key="2">
    <source>
        <dbReference type="ARBA" id="ARBA00022679"/>
    </source>
</evidence>
<dbReference type="PANTHER" id="PTHR23416">
    <property type="entry name" value="SIALIC ACID SYNTHASE-RELATED"/>
    <property type="match status" value="1"/>
</dbReference>
<evidence type="ECO:0000313" key="6">
    <source>
        <dbReference type="Proteomes" id="UP000266861"/>
    </source>
</evidence>
<dbReference type="InterPro" id="IPR051159">
    <property type="entry name" value="Hexapeptide_acetyltransf"/>
</dbReference>
<evidence type="ECO:0000256" key="3">
    <source>
        <dbReference type="ARBA" id="ARBA00023315"/>
    </source>
</evidence>
<dbReference type="Pfam" id="PF00132">
    <property type="entry name" value="Hexapep"/>
    <property type="match status" value="1"/>
</dbReference>
<name>A0A397J9B7_9GLOM</name>
<evidence type="ECO:0000256" key="1">
    <source>
        <dbReference type="ARBA" id="ARBA00007274"/>
    </source>
</evidence>
<dbReference type="InterPro" id="IPR018357">
    <property type="entry name" value="Hexapep_transf_CS"/>
</dbReference>
<keyword evidence="2" id="KW-0808">Transferase</keyword>
<dbReference type="CDD" id="cd03357">
    <property type="entry name" value="LbH_MAT_GAT"/>
    <property type="match status" value="1"/>
</dbReference>
<proteinExistence type="inferred from homology"/>
<dbReference type="STRING" id="1348612.A0A397J9B7"/>
<dbReference type="AlphaFoldDB" id="A0A397J9B7"/>
<dbReference type="Proteomes" id="UP000266861">
    <property type="component" value="Unassembled WGS sequence"/>
</dbReference>
<feature type="domain" description="Maltose/galactoside acetyltransferase" evidence="4">
    <location>
        <begin position="12"/>
        <end position="72"/>
    </location>
</feature>
<dbReference type="InterPro" id="IPR001451">
    <property type="entry name" value="Hexapep"/>
</dbReference>
<accession>A0A397J9B7</accession>
<dbReference type="GO" id="GO:0008374">
    <property type="term" value="F:O-acyltransferase activity"/>
    <property type="evidence" value="ECO:0007669"/>
    <property type="project" value="TreeGrafter"/>
</dbReference>
<sequence length="199" mass="21800">MSTISNSTLSEKEKALLGLPYKAYTEELLKSRLKARELLYQFNNTKACIFGTEEYDLTRGKIIKELLGSVGDGCEIEPPFYCDYGYNIHIGKDFYTNFNCTILDCNRVEIGDHVLFGPNVQLYPATHSVQPEVRATGEELAFPIKIGNNVWVGGGTIICPGVTIGDGVTIGAGSVVTKDIQSYVVVAGNPAKIIKYLVH</sequence>
<dbReference type="EMBL" id="PQFF01000101">
    <property type="protein sequence ID" value="RHZ82576.1"/>
    <property type="molecule type" value="Genomic_DNA"/>
</dbReference>
<gene>
    <name evidence="5" type="ORF">Glove_108g16</name>
</gene>
<dbReference type="FunFam" id="2.160.10.10:FF:000025">
    <property type="entry name" value="Hexapeptide-repeat containing-acetyltransferase"/>
    <property type="match status" value="1"/>
</dbReference>
<protein>
    <recommendedName>
        <fullName evidence="4">Maltose/galactoside acetyltransferase domain-containing protein</fullName>
    </recommendedName>
</protein>
<dbReference type="GO" id="GO:0016407">
    <property type="term" value="F:acetyltransferase activity"/>
    <property type="evidence" value="ECO:0007669"/>
    <property type="project" value="InterPro"/>
</dbReference>